<keyword evidence="3" id="KW-1185">Reference proteome</keyword>
<feature type="region of interest" description="Disordered" evidence="1">
    <location>
        <begin position="1"/>
        <end position="45"/>
    </location>
</feature>
<dbReference type="EMBL" id="FOOG01000015">
    <property type="protein sequence ID" value="SFF94612.1"/>
    <property type="molecule type" value="Genomic_DNA"/>
</dbReference>
<protein>
    <submittedName>
        <fullName evidence="2">Uncharacterized protein</fullName>
    </submittedName>
</protein>
<accession>A0A1I2MT12</accession>
<gene>
    <name evidence="2" type="ORF">SAMN05216353_11529</name>
</gene>
<evidence type="ECO:0000313" key="2">
    <source>
        <dbReference type="EMBL" id="SFF94612.1"/>
    </source>
</evidence>
<feature type="compositionally biased region" description="Polar residues" evidence="1">
    <location>
        <begin position="11"/>
        <end position="20"/>
    </location>
</feature>
<dbReference type="AlphaFoldDB" id="A0A1I2MT12"/>
<evidence type="ECO:0000313" key="3">
    <source>
        <dbReference type="Proteomes" id="UP000198897"/>
    </source>
</evidence>
<organism evidence="2 3">
    <name type="scientific">Halobacillus alkaliphilus</name>
    <dbReference type="NCBI Taxonomy" id="396056"/>
    <lineage>
        <taxon>Bacteria</taxon>
        <taxon>Bacillati</taxon>
        <taxon>Bacillota</taxon>
        <taxon>Bacilli</taxon>
        <taxon>Bacillales</taxon>
        <taxon>Bacillaceae</taxon>
        <taxon>Halobacillus</taxon>
    </lineage>
</organism>
<proteinExistence type="predicted"/>
<name>A0A1I2MT12_9BACI</name>
<dbReference type="Proteomes" id="UP000198897">
    <property type="component" value="Unassembled WGS sequence"/>
</dbReference>
<evidence type="ECO:0000256" key="1">
    <source>
        <dbReference type="SAM" id="MobiDB-lite"/>
    </source>
</evidence>
<reference evidence="3" key="1">
    <citation type="submission" date="2016-10" db="EMBL/GenBank/DDBJ databases">
        <authorList>
            <person name="Varghese N."/>
            <person name="Submissions S."/>
        </authorList>
    </citation>
    <scope>NUCLEOTIDE SEQUENCE [LARGE SCALE GENOMIC DNA]</scope>
    <source>
        <strain evidence="3">FP5</strain>
    </source>
</reference>
<sequence>MPKKIGLSIIDSPSSSNPEIQESKGRGETGGSTYGDVSLLRFQKQ</sequence>